<dbReference type="Proteomes" id="UP000005615">
    <property type="component" value="Unassembled WGS sequence"/>
</dbReference>
<accession>F3L2A0</accession>
<dbReference type="AlphaFoldDB" id="F3L2A0"/>
<evidence type="ECO:0000313" key="6">
    <source>
        <dbReference type="Proteomes" id="UP000005615"/>
    </source>
</evidence>
<evidence type="ECO:0000256" key="1">
    <source>
        <dbReference type="ARBA" id="ARBA00022516"/>
    </source>
</evidence>
<dbReference type="EMBL" id="AEIG01000046">
    <property type="protein sequence ID" value="EGG29557.1"/>
    <property type="molecule type" value="Genomic_DNA"/>
</dbReference>
<evidence type="ECO:0000256" key="2">
    <source>
        <dbReference type="ARBA" id="ARBA00022801"/>
    </source>
</evidence>
<keyword evidence="2" id="KW-0378">Hydrolase</keyword>
<dbReference type="InterPro" id="IPR007431">
    <property type="entry name" value="ACP_PD"/>
</dbReference>
<gene>
    <name evidence="5" type="ORF">IMCC3088_1667</name>
</gene>
<proteinExistence type="predicted"/>
<dbReference type="Pfam" id="PF04336">
    <property type="entry name" value="ACP_PD"/>
    <property type="match status" value="1"/>
</dbReference>
<evidence type="ECO:0000313" key="5">
    <source>
        <dbReference type="EMBL" id="EGG29557.1"/>
    </source>
</evidence>
<dbReference type="PANTHER" id="PTHR38764">
    <property type="entry name" value="ACYL CARRIER PROTEIN PHOSPHODIESTERASE"/>
    <property type="match status" value="1"/>
</dbReference>
<keyword evidence="4" id="KW-0276">Fatty acid metabolism</keyword>
<dbReference type="GO" id="GO:0008770">
    <property type="term" value="F:[acyl-carrier-protein] phosphodiesterase activity"/>
    <property type="evidence" value="ECO:0007669"/>
    <property type="project" value="InterPro"/>
</dbReference>
<organism evidence="5 6">
    <name type="scientific">Aequoribacter fuscus</name>
    <dbReference type="NCBI Taxonomy" id="2518989"/>
    <lineage>
        <taxon>Bacteria</taxon>
        <taxon>Pseudomonadati</taxon>
        <taxon>Pseudomonadota</taxon>
        <taxon>Gammaproteobacteria</taxon>
        <taxon>Cellvibrionales</taxon>
        <taxon>Halieaceae</taxon>
        <taxon>Aequoribacter</taxon>
    </lineage>
</organism>
<keyword evidence="4" id="KW-0275">Fatty acid biosynthesis</keyword>
<dbReference type="GO" id="GO:0006633">
    <property type="term" value="P:fatty acid biosynthetic process"/>
    <property type="evidence" value="ECO:0007669"/>
    <property type="project" value="UniProtKB-KW"/>
</dbReference>
<protein>
    <submittedName>
        <fullName evidence="5">Acyl carrier protein phosphodiesterase</fullName>
    </submittedName>
</protein>
<name>F3L2A0_9GAMM</name>
<reference evidence="5 6" key="1">
    <citation type="journal article" date="2011" name="J. Bacteriol.">
        <title>Genome sequence of strain IMCC3088, a proteorhodopsin-containing marine bacterium belonging to the OM60/NOR5 clade.</title>
        <authorList>
            <person name="Jang Y."/>
            <person name="Oh H.M."/>
            <person name="Kang I."/>
            <person name="Lee K."/>
            <person name="Yang S.J."/>
            <person name="Cho J.C."/>
        </authorList>
    </citation>
    <scope>NUCLEOTIDE SEQUENCE [LARGE SCALE GENOMIC DNA]</scope>
    <source>
        <strain evidence="5 6">IMCC3088</strain>
    </source>
</reference>
<keyword evidence="1" id="KW-0444">Lipid biosynthesis</keyword>
<dbReference type="eggNOG" id="COG3124">
    <property type="taxonomic scope" value="Bacteria"/>
</dbReference>
<keyword evidence="6" id="KW-1185">Reference proteome</keyword>
<keyword evidence="3" id="KW-0443">Lipid metabolism</keyword>
<evidence type="ECO:0000256" key="4">
    <source>
        <dbReference type="ARBA" id="ARBA00023160"/>
    </source>
</evidence>
<sequence>MSLIGNLLGDFMKGVELHTLYPEIREGLDNHRKVDALTDQHPEVVNLKPLFQAHTRRFAGVAIDIYFDYLLCKHWDSFYERPLAEFIKQTYALLDNSRHLVPGETMRFALRRMTTQDWFSAYRDEDIIFKVIERAVSRIRYRNQFIDSIRDIEQNRLVIEDAFLALYPALMTLAEQNPRHACA</sequence>
<evidence type="ECO:0000256" key="3">
    <source>
        <dbReference type="ARBA" id="ARBA00023098"/>
    </source>
</evidence>
<comment type="caution">
    <text evidence="5">The sequence shown here is derived from an EMBL/GenBank/DDBJ whole genome shotgun (WGS) entry which is preliminary data.</text>
</comment>
<dbReference type="STRING" id="2518989.IMCC3088_1667"/>
<dbReference type="PANTHER" id="PTHR38764:SF1">
    <property type="entry name" value="ACYL CARRIER PROTEIN PHOSPHODIESTERASE"/>
    <property type="match status" value="1"/>
</dbReference>